<sequence>MVGRKQFDPDVALDAATRLFWERSYSAASITDLVAATGLSRGSLYATFGDKQALFLACLQRYVERVGEASRTAVAVPSDDVRVQVMAGFDAVLDRMADPTRPAGCLLAQTAAESSALDPRVQAAVQRILDDEVEQMSRVLQPHAHRADVDVRSLARFLVGTAQALAVLHRAGTPVGELRETAAHALRALDVLRP</sequence>
<evidence type="ECO:0000256" key="4">
    <source>
        <dbReference type="PROSITE-ProRule" id="PRU00335"/>
    </source>
</evidence>
<dbReference type="EMBL" id="JAAGWK010000011">
    <property type="protein sequence ID" value="NEL54309.1"/>
    <property type="molecule type" value="Genomic_DNA"/>
</dbReference>
<dbReference type="InterPro" id="IPR001647">
    <property type="entry name" value="HTH_TetR"/>
</dbReference>
<feature type="DNA-binding region" description="H-T-H motif" evidence="4">
    <location>
        <begin position="29"/>
        <end position="48"/>
    </location>
</feature>
<protein>
    <submittedName>
        <fullName evidence="6">TetR/AcrR family transcriptional regulator</fullName>
    </submittedName>
</protein>
<dbReference type="Pfam" id="PF00440">
    <property type="entry name" value="TetR_N"/>
    <property type="match status" value="1"/>
</dbReference>
<evidence type="ECO:0000256" key="2">
    <source>
        <dbReference type="ARBA" id="ARBA00023125"/>
    </source>
</evidence>
<gene>
    <name evidence="6" type="ORF">G1H19_09885</name>
</gene>
<dbReference type="Pfam" id="PF16925">
    <property type="entry name" value="TetR_C_13"/>
    <property type="match status" value="1"/>
</dbReference>
<dbReference type="Gene3D" id="1.10.10.60">
    <property type="entry name" value="Homeodomain-like"/>
    <property type="match status" value="1"/>
</dbReference>
<evidence type="ECO:0000313" key="7">
    <source>
        <dbReference type="Proteomes" id="UP000470470"/>
    </source>
</evidence>
<name>A0A7K3WEH8_9ACTN</name>
<dbReference type="RefSeq" id="WP_152727649.1">
    <property type="nucleotide sequence ID" value="NZ_JAABOZ010000001.1"/>
</dbReference>
<comment type="caution">
    <text evidence="6">The sequence shown here is derived from an EMBL/GenBank/DDBJ whole genome shotgun (WGS) entry which is preliminary data.</text>
</comment>
<dbReference type="PRINTS" id="PR00455">
    <property type="entry name" value="HTHTETR"/>
</dbReference>
<proteinExistence type="predicted"/>
<dbReference type="PROSITE" id="PS50977">
    <property type="entry name" value="HTH_TETR_2"/>
    <property type="match status" value="1"/>
</dbReference>
<keyword evidence="7" id="KW-1185">Reference proteome</keyword>
<dbReference type="Proteomes" id="UP000470470">
    <property type="component" value="Unassembled WGS sequence"/>
</dbReference>
<keyword evidence="3" id="KW-0804">Transcription</keyword>
<dbReference type="InterPro" id="IPR011075">
    <property type="entry name" value="TetR_C"/>
</dbReference>
<organism evidence="6 7">
    <name type="scientific">Goekera deserti</name>
    <dbReference type="NCBI Taxonomy" id="2497753"/>
    <lineage>
        <taxon>Bacteria</taxon>
        <taxon>Bacillati</taxon>
        <taxon>Actinomycetota</taxon>
        <taxon>Actinomycetes</taxon>
        <taxon>Geodermatophilales</taxon>
        <taxon>Geodermatophilaceae</taxon>
        <taxon>Goekera</taxon>
    </lineage>
</organism>
<keyword evidence="2 4" id="KW-0238">DNA-binding</keyword>
<dbReference type="InterPro" id="IPR036271">
    <property type="entry name" value="Tet_transcr_reg_TetR-rel_C_sf"/>
</dbReference>
<dbReference type="SUPFAM" id="SSF48498">
    <property type="entry name" value="Tetracyclin repressor-like, C-terminal domain"/>
    <property type="match status" value="1"/>
</dbReference>
<dbReference type="Gene3D" id="1.10.357.10">
    <property type="entry name" value="Tetracycline Repressor, domain 2"/>
    <property type="match status" value="1"/>
</dbReference>
<dbReference type="InterPro" id="IPR009057">
    <property type="entry name" value="Homeodomain-like_sf"/>
</dbReference>
<evidence type="ECO:0000313" key="6">
    <source>
        <dbReference type="EMBL" id="NEL54309.1"/>
    </source>
</evidence>
<accession>A0A7K3WEH8</accession>
<evidence type="ECO:0000256" key="3">
    <source>
        <dbReference type="ARBA" id="ARBA00023163"/>
    </source>
</evidence>
<dbReference type="SUPFAM" id="SSF46689">
    <property type="entry name" value="Homeodomain-like"/>
    <property type="match status" value="1"/>
</dbReference>
<dbReference type="PANTHER" id="PTHR47506">
    <property type="entry name" value="TRANSCRIPTIONAL REGULATORY PROTEIN"/>
    <property type="match status" value="1"/>
</dbReference>
<evidence type="ECO:0000256" key="1">
    <source>
        <dbReference type="ARBA" id="ARBA00023015"/>
    </source>
</evidence>
<feature type="domain" description="HTH tetR-type" evidence="5">
    <location>
        <begin position="6"/>
        <end position="66"/>
    </location>
</feature>
<keyword evidence="1" id="KW-0805">Transcription regulation</keyword>
<reference evidence="6 7" key="1">
    <citation type="submission" date="2020-02" db="EMBL/GenBank/DDBJ databases">
        <title>The whole genome sequence of CPCC 205119.</title>
        <authorList>
            <person name="Jiang Z."/>
        </authorList>
    </citation>
    <scope>NUCLEOTIDE SEQUENCE [LARGE SCALE GENOMIC DNA]</scope>
    <source>
        <strain evidence="6 7">CPCC 205119</strain>
    </source>
</reference>
<dbReference type="PANTHER" id="PTHR47506:SF1">
    <property type="entry name" value="HTH-TYPE TRANSCRIPTIONAL REGULATOR YJDC"/>
    <property type="match status" value="1"/>
</dbReference>
<evidence type="ECO:0000259" key="5">
    <source>
        <dbReference type="PROSITE" id="PS50977"/>
    </source>
</evidence>
<dbReference type="GO" id="GO:0003677">
    <property type="term" value="F:DNA binding"/>
    <property type="evidence" value="ECO:0007669"/>
    <property type="project" value="UniProtKB-UniRule"/>
</dbReference>
<dbReference type="AlphaFoldDB" id="A0A7K3WEH8"/>